<protein>
    <submittedName>
        <fullName evidence="1">Uncharacterized protein</fullName>
    </submittedName>
</protein>
<dbReference type="AlphaFoldDB" id="A0AAU9IHY2"/>
<evidence type="ECO:0000313" key="2">
    <source>
        <dbReference type="Proteomes" id="UP001162131"/>
    </source>
</evidence>
<sequence>MKLNSSDIKGIRELFRLRAGWNHTNACQYIRHQANSMECEYCRWHNQDVKHLIEDAPNSTIKELIYWSNWKT</sequence>
<proteinExistence type="predicted"/>
<reference evidence="1" key="1">
    <citation type="submission" date="2021-09" db="EMBL/GenBank/DDBJ databases">
        <authorList>
            <consortium name="AG Swart"/>
            <person name="Singh M."/>
            <person name="Singh A."/>
            <person name="Seah K."/>
            <person name="Emmerich C."/>
        </authorList>
    </citation>
    <scope>NUCLEOTIDE SEQUENCE</scope>
    <source>
        <strain evidence="1">ATCC30299</strain>
    </source>
</reference>
<name>A0AAU9IHY2_9CILI</name>
<organism evidence="1 2">
    <name type="scientific">Blepharisma stoltei</name>
    <dbReference type="NCBI Taxonomy" id="1481888"/>
    <lineage>
        <taxon>Eukaryota</taxon>
        <taxon>Sar</taxon>
        <taxon>Alveolata</taxon>
        <taxon>Ciliophora</taxon>
        <taxon>Postciliodesmatophora</taxon>
        <taxon>Heterotrichea</taxon>
        <taxon>Heterotrichida</taxon>
        <taxon>Blepharismidae</taxon>
        <taxon>Blepharisma</taxon>
    </lineage>
</organism>
<dbReference type="EMBL" id="CAJZBQ010000004">
    <property type="protein sequence ID" value="CAG9311394.1"/>
    <property type="molecule type" value="Genomic_DNA"/>
</dbReference>
<evidence type="ECO:0000313" key="1">
    <source>
        <dbReference type="EMBL" id="CAG9311394.1"/>
    </source>
</evidence>
<dbReference type="Proteomes" id="UP001162131">
    <property type="component" value="Unassembled WGS sequence"/>
</dbReference>
<keyword evidence="2" id="KW-1185">Reference proteome</keyword>
<gene>
    <name evidence="1" type="ORF">BSTOLATCC_MIC3684</name>
</gene>
<accession>A0AAU9IHY2</accession>
<comment type="caution">
    <text evidence="1">The sequence shown here is derived from an EMBL/GenBank/DDBJ whole genome shotgun (WGS) entry which is preliminary data.</text>
</comment>